<evidence type="ECO:0000313" key="1">
    <source>
        <dbReference type="EMBL" id="GEA62300.1"/>
    </source>
</evidence>
<comment type="caution">
    <text evidence="1">The sequence shown here is derived from an EMBL/GenBank/DDBJ whole genome shotgun (WGS) entry which is preliminary data.</text>
</comment>
<accession>A0A4Y3IU92</accession>
<dbReference type="AlphaFoldDB" id="A0A4Y3IU92"/>
<reference evidence="1 2" key="1">
    <citation type="submission" date="2019-06" db="EMBL/GenBank/DDBJ databases">
        <title>Whole genome shotgun sequence of Vibrio comitans NBRC 102076.</title>
        <authorList>
            <person name="Hosoyama A."/>
            <person name="Uohara A."/>
            <person name="Ohji S."/>
            <person name="Ichikawa N."/>
        </authorList>
    </citation>
    <scope>NUCLEOTIDE SEQUENCE [LARGE SCALE GENOMIC DNA]</scope>
    <source>
        <strain evidence="1 2">NBRC 102076</strain>
    </source>
</reference>
<organism evidence="1 2">
    <name type="scientific">Vibrio comitans NBRC 102076</name>
    <dbReference type="NCBI Taxonomy" id="1219078"/>
    <lineage>
        <taxon>Bacteria</taxon>
        <taxon>Pseudomonadati</taxon>
        <taxon>Pseudomonadota</taxon>
        <taxon>Gammaproteobacteria</taxon>
        <taxon>Vibrionales</taxon>
        <taxon>Vibrionaceae</taxon>
        <taxon>Vibrio</taxon>
    </lineage>
</organism>
<sequence>MNAHIDTWFKVTLFTKINIQRYLPPLKAGKKDKTRGKSKLDSIYEHKFTDIHKPKKDW</sequence>
<keyword evidence="2" id="KW-1185">Reference proteome</keyword>
<proteinExistence type="predicted"/>
<protein>
    <submittedName>
        <fullName evidence="1">Uncharacterized protein</fullName>
    </submittedName>
</protein>
<dbReference type="EMBL" id="BJLH01000018">
    <property type="protein sequence ID" value="GEA62300.1"/>
    <property type="molecule type" value="Genomic_DNA"/>
</dbReference>
<evidence type="ECO:0000313" key="2">
    <source>
        <dbReference type="Proteomes" id="UP000318242"/>
    </source>
</evidence>
<name>A0A4Y3IU92_9VIBR</name>
<gene>
    <name evidence="1" type="ORF">VCO01S_34930</name>
</gene>
<dbReference type="Proteomes" id="UP000318242">
    <property type="component" value="Unassembled WGS sequence"/>
</dbReference>